<reference evidence="4" key="3">
    <citation type="submission" date="2025-04" db="UniProtKB">
        <authorList>
            <consortium name="RefSeq"/>
        </authorList>
    </citation>
    <scope>IDENTIFICATION</scope>
    <source>
        <strain evidence="4">CBS 304.34</strain>
    </source>
</reference>
<dbReference type="Proteomes" id="UP000504636">
    <property type="component" value="Unplaced"/>
</dbReference>
<dbReference type="EMBL" id="MU003700">
    <property type="protein sequence ID" value="KAF2809900.1"/>
    <property type="molecule type" value="Genomic_DNA"/>
</dbReference>
<evidence type="ECO:0008006" key="5">
    <source>
        <dbReference type="Google" id="ProtNLM"/>
    </source>
</evidence>
<name>A0A6A6YM82_9PEZI</name>
<gene>
    <name evidence="2 4" type="ORF">BDZ99DRAFT_476140</name>
</gene>
<organism evidence="2">
    <name type="scientific">Mytilinidion resinicola</name>
    <dbReference type="NCBI Taxonomy" id="574789"/>
    <lineage>
        <taxon>Eukaryota</taxon>
        <taxon>Fungi</taxon>
        <taxon>Dikarya</taxon>
        <taxon>Ascomycota</taxon>
        <taxon>Pezizomycotina</taxon>
        <taxon>Dothideomycetes</taxon>
        <taxon>Pleosporomycetidae</taxon>
        <taxon>Mytilinidiales</taxon>
        <taxon>Mytilinidiaceae</taxon>
        <taxon>Mytilinidion</taxon>
    </lineage>
</organism>
<evidence type="ECO:0000313" key="3">
    <source>
        <dbReference type="Proteomes" id="UP000504636"/>
    </source>
</evidence>
<reference evidence="4" key="2">
    <citation type="submission" date="2020-04" db="EMBL/GenBank/DDBJ databases">
        <authorList>
            <consortium name="NCBI Genome Project"/>
        </authorList>
    </citation>
    <scope>NUCLEOTIDE SEQUENCE</scope>
    <source>
        <strain evidence="4">CBS 304.34</strain>
    </source>
</reference>
<dbReference type="OrthoDB" id="3800738at2759"/>
<evidence type="ECO:0000313" key="4">
    <source>
        <dbReference type="RefSeq" id="XP_033576864.1"/>
    </source>
</evidence>
<dbReference type="RefSeq" id="XP_033576864.1">
    <property type="nucleotide sequence ID" value="XM_033722042.1"/>
</dbReference>
<keyword evidence="3" id="KW-1185">Reference proteome</keyword>
<feature type="region of interest" description="Disordered" evidence="1">
    <location>
        <begin position="152"/>
        <end position="197"/>
    </location>
</feature>
<evidence type="ECO:0000313" key="2">
    <source>
        <dbReference type="EMBL" id="KAF2809900.1"/>
    </source>
</evidence>
<dbReference type="AlphaFoldDB" id="A0A6A6YM82"/>
<sequence>MFSSNSTPSFSMSMPSVPVSAPDNLLYIDEILENILRVDQRTLLRAQGVNRFFYNCIQDSQPLQGHLLFRSVTPLVSGESDEAEESAARWTINPLLRSSLIPLVAIQTPDHTRTHRTLCGNYSLDLSTDPQSHLCVLVTDIGTINAFSGERVVDGPSPAHQTPPAAPAVSSHFPDQQPTTSAPSGRLFTQRQDSERAIDQDDFDYAGSEDGDGDAVAPHTGYYMQSPTGLTLGHLPDLTYHICAPRDGDRSHSGKVWVARAIHISSASSNAESGHSLATKCDLELIVVVGDVKKVAVERPVTREDLHDGKGAAAYR</sequence>
<evidence type="ECO:0000256" key="1">
    <source>
        <dbReference type="SAM" id="MobiDB-lite"/>
    </source>
</evidence>
<proteinExistence type="predicted"/>
<reference evidence="2 4" key="1">
    <citation type="journal article" date="2020" name="Stud. Mycol.">
        <title>101 Dothideomycetes genomes: a test case for predicting lifestyles and emergence of pathogens.</title>
        <authorList>
            <person name="Haridas S."/>
            <person name="Albert R."/>
            <person name="Binder M."/>
            <person name="Bloem J."/>
            <person name="Labutti K."/>
            <person name="Salamov A."/>
            <person name="Andreopoulos B."/>
            <person name="Baker S."/>
            <person name="Barry K."/>
            <person name="Bills G."/>
            <person name="Bluhm B."/>
            <person name="Cannon C."/>
            <person name="Castanera R."/>
            <person name="Culley D."/>
            <person name="Daum C."/>
            <person name="Ezra D."/>
            <person name="Gonzalez J."/>
            <person name="Henrissat B."/>
            <person name="Kuo A."/>
            <person name="Liang C."/>
            <person name="Lipzen A."/>
            <person name="Lutzoni F."/>
            <person name="Magnuson J."/>
            <person name="Mondo S."/>
            <person name="Nolan M."/>
            <person name="Ohm R."/>
            <person name="Pangilinan J."/>
            <person name="Park H.-J."/>
            <person name="Ramirez L."/>
            <person name="Alfaro M."/>
            <person name="Sun H."/>
            <person name="Tritt A."/>
            <person name="Yoshinaga Y."/>
            <person name="Zwiers L.-H."/>
            <person name="Turgeon B."/>
            <person name="Goodwin S."/>
            <person name="Spatafora J."/>
            <person name="Crous P."/>
            <person name="Grigoriev I."/>
        </authorList>
    </citation>
    <scope>NUCLEOTIDE SEQUENCE</scope>
    <source>
        <strain evidence="2 4">CBS 304.34</strain>
    </source>
</reference>
<feature type="compositionally biased region" description="Polar residues" evidence="1">
    <location>
        <begin position="173"/>
        <end position="191"/>
    </location>
</feature>
<accession>A0A6A6YM82</accession>
<protein>
    <recommendedName>
        <fullName evidence="5">F-box domain-containing protein</fullName>
    </recommendedName>
</protein>
<dbReference type="GeneID" id="54462935"/>